<keyword evidence="2" id="KW-1185">Reference proteome</keyword>
<evidence type="ECO:0000313" key="2">
    <source>
        <dbReference type="Proteomes" id="UP000226431"/>
    </source>
</evidence>
<gene>
    <name evidence="1" type="ORF">CDD80_1463</name>
</gene>
<sequence length="155" mass="17049">MKIFTASISLSVASAMAGISNFRLYDPVARTEICHPGFTYCGTTLRSMSDKHIDDMILAHQLKYLSPGSEFSRDKLLYICYKAGDIDDEEFPVQIGNLRILSVCEDMNKTCVASRSGENATCEVGKDTPGVTVTGGRSLRKLLLNVFNLFGYSTD</sequence>
<reference evidence="1 2" key="1">
    <citation type="submission" date="2017-06" db="EMBL/GenBank/DDBJ databases">
        <title>Ant-infecting Ophiocordyceps genomes reveal a high diversity of potential behavioral manipulation genes and a possible major role for enterotoxins.</title>
        <authorList>
            <person name="De Bekker C."/>
            <person name="Evans H.C."/>
            <person name="Brachmann A."/>
            <person name="Hughes D.P."/>
        </authorList>
    </citation>
    <scope>NUCLEOTIDE SEQUENCE [LARGE SCALE GENOMIC DNA]</scope>
    <source>
        <strain evidence="1 2">Map16</strain>
    </source>
</reference>
<protein>
    <submittedName>
        <fullName evidence="1">Uncharacterized protein</fullName>
    </submittedName>
</protein>
<accession>A0A2C5ZKU0</accession>
<evidence type="ECO:0000313" key="1">
    <source>
        <dbReference type="EMBL" id="PHH80453.1"/>
    </source>
</evidence>
<dbReference type="EMBL" id="NJES01000016">
    <property type="protein sequence ID" value="PHH80453.1"/>
    <property type="molecule type" value="Genomic_DNA"/>
</dbReference>
<dbReference type="Proteomes" id="UP000226431">
    <property type="component" value="Unassembled WGS sequence"/>
</dbReference>
<dbReference type="AlphaFoldDB" id="A0A2C5ZKU0"/>
<comment type="caution">
    <text evidence="1">The sequence shown here is derived from an EMBL/GenBank/DDBJ whole genome shotgun (WGS) entry which is preliminary data.</text>
</comment>
<name>A0A2C5ZKU0_9HYPO</name>
<proteinExistence type="predicted"/>
<organism evidence="1 2">
    <name type="scientific">Ophiocordyceps camponoti-rufipedis</name>
    <dbReference type="NCBI Taxonomy" id="2004952"/>
    <lineage>
        <taxon>Eukaryota</taxon>
        <taxon>Fungi</taxon>
        <taxon>Dikarya</taxon>
        <taxon>Ascomycota</taxon>
        <taxon>Pezizomycotina</taxon>
        <taxon>Sordariomycetes</taxon>
        <taxon>Hypocreomycetidae</taxon>
        <taxon>Hypocreales</taxon>
        <taxon>Ophiocordycipitaceae</taxon>
        <taxon>Ophiocordyceps</taxon>
    </lineage>
</organism>